<dbReference type="InterPro" id="IPR004839">
    <property type="entry name" value="Aminotransferase_I/II_large"/>
</dbReference>
<evidence type="ECO:0000313" key="3">
    <source>
        <dbReference type="EMBL" id="EHB03850.1"/>
    </source>
</evidence>
<dbReference type="PANTHER" id="PTHR43795:SF1">
    <property type="entry name" value="INACTIVE 1-AMINOCYCLOPROPANE-1-CARBOXYLATE SYNTHASE-LIKE PROTEIN 2-RELATED"/>
    <property type="match status" value="1"/>
</dbReference>
<organism evidence="3 4">
    <name type="scientific">Heterocephalus glaber</name>
    <name type="common">Naked mole rat</name>
    <dbReference type="NCBI Taxonomy" id="10181"/>
    <lineage>
        <taxon>Eukaryota</taxon>
        <taxon>Metazoa</taxon>
        <taxon>Chordata</taxon>
        <taxon>Craniata</taxon>
        <taxon>Vertebrata</taxon>
        <taxon>Euteleostomi</taxon>
        <taxon>Mammalia</taxon>
        <taxon>Eutheria</taxon>
        <taxon>Euarchontoglires</taxon>
        <taxon>Glires</taxon>
        <taxon>Rodentia</taxon>
        <taxon>Hystricomorpha</taxon>
        <taxon>Bathyergidae</taxon>
        <taxon>Heterocephalus</taxon>
    </lineage>
</organism>
<evidence type="ECO:0000256" key="1">
    <source>
        <dbReference type="ARBA" id="ARBA00022898"/>
    </source>
</evidence>
<dbReference type="CDD" id="cd00609">
    <property type="entry name" value="AAT_like"/>
    <property type="match status" value="1"/>
</dbReference>
<dbReference type="InterPro" id="IPR015422">
    <property type="entry name" value="PyrdxlP-dep_Trfase_small"/>
</dbReference>
<dbReference type="PANTHER" id="PTHR43795">
    <property type="entry name" value="BIFUNCTIONAL ASPARTATE AMINOTRANSFERASE AND GLUTAMATE/ASPARTATE-PREPHENATE AMINOTRANSFERASE-RELATED"/>
    <property type="match status" value="1"/>
</dbReference>
<dbReference type="AlphaFoldDB" id="G5B3I9"/>
<dbReference type="STRING" id="10181.G5B3I9"/>
<dbReference type="InterPro" id="IPR050478">
    <property type="entry name" value="Ethylene_sulfur-biosynth"/>
</dbReference>
<dbReference type="eggNOG" id="KOG0256">
    <property type="taxonomic scope" value="Eukaryota"/>
</dbReference>
<dbReference type="EMBL" id="JH168260">
    <property type="protein sequence ID" value="EHB03850.1"/>
    <property type="molecule type" value="Genomic_DNA"/>
</dbReference>
<reference evidence="3 4" key="1">
    <citation type="journal article" date="2011" name="Nature">
        <title>Genome sequencing reveals insights into physiology and longevity of the naked mole rat.</title>
        <authorList>
            <person name="Kim E.B."/>
            <person name="Fang X."/>
            <person name="Fushan A.A."/>
            <person name="Huang Z."/>
            <person name="Lobanov A.V."/>
            <person name="Han L."/>
            <person name="Marino S.M."/>
            <person name="Sun X."/>
            <person name="Turanov A.A."/>
            <person name="Yang P."/>
            <person name="Yim S.H."/>
            <person name="Zhao X."/>
            <person name="Kasaikina M.V."/>
            <person name="Stoletzki N."/>
            <person name="Peng C."/>
            <person name="Polak P."/>
            <person name="Xiong Z."/>
            <person name="Kiezun A."/>
            <person name="Zhu Y."/>
            <person name="Chen Y."/>
            <person name="Kryukov G.V."/>
            <person name="Zhang Q."/>
            <person name="Peshkin L."/>
            <person name="Yang L."/>
            <person name="Bronson R.T."/>
            <person name="Buffenstein R."/>
            <person name="Wang B."/>
            <person name="Han C."/>
            <person name="Li Q."/>
            <person name="Chen L."/>
            <person name="Zhao W."/>
            <person name="Sunyaev S.R."/>
            <person name="Park T.J."/>
            <person name="Zhang G."/>
            <person name="Wang J."/>
            <person name="Gladyshev V.N."/>
        </authorList>
    </citation>
    <scope>NUCLEOTIDE SEQUENCE [LARGE SCALE GENOMIC DNA]</scope>
</reference>
<proteinExistence type="predicted"/>
<dbReference type="SUPFAM" id="SSF53383">
    <property type="entry name" value="PLP-dependent transferases"/>
    <property type="match status" value="1"/>
</dbReference>
<feature type="domain" description="Aminotransferase class I/classII large" evidence="2">
    <location>
        <begin position="55"/>
        <end position="265"/>
    </location>
</feature>
<dbReference type="Gene3D" id="3.40.640.10">
    <property type="entry name" value="Type I PLP-dependent aspartate aminotransferase-like (Major domain)"/>
    <property type="match status" value="1"/>
</dbReference>
<gene>
    <name evidence="3" type="ORF">GW7_09340</name>
</gene>
<dbReference type="InterPro" id="IPR015424">
    <property type="entry name" value="PyrdxlP-dep_Trfase"/>
</dbReference>
<dbReference type="Gene3D" id="3.90.1150.10">
    <property type="entry name" value="Aspartate Aminotransferase, domain 1"/>
    <property type="match status" value="2"/>
</dbReference>
<dbReference type="GO" id="GO:0030170">
    <property type="term" value="F:pyridoxal phosphate binding"/>
    <property type="evidence" value="ECO:0007669"/>
    <property type="project" value="InterPro"/>
</dbReference>
<sequence length="413" mass="48396">MSTFYYSNFQDDEAYQGDKYHTILNSLGFLNLGNSENRLCVDLMTERLYPNDMNYMEEPLLQYPNWRGYPFLRAEEARFLTYYCGSPSHLNLRNVVVLNSCCAVFSALAMVLCDSEDAILVPTPFHRGFLFSAQMYAQVELIPIHVDSEITNTNTQPFQLMMGRLEQALLEAKTKSKKVKALLLANPQNALGDVNVKESWKEYLKFDKRNARHVIIDETYMLPVFDKTIIFHSVPSLESLPDPNRTHVIWGSKDFGITGFHVGVLGSGITPYNLRRLLGDRDWINRVYLPTNHSWLQEAYVYVSKRLRELEEQYEFKITFRSHGCGLYSWINLKKLLEPCTFEEEPVLHCRFLDHKLILSRGKSYMFKESQWFHLIFAENSQRLREAMDRFGQAIEEQKQYWIEKMMEDAMRS</sequence>
<dbReference type="GO" id="GO:0008483">
    <property type="term" value="F:transaminase activity"/>
    <property type="evidence" value="ECO:0007669"/>
    <property type="project" value="TreeGrafter"/>
</dbReference>
<accession>G5B3I9</accession>
<evidence type="ECO:0000259" key="2">
    <source>
        <dbReference type="Pfam" id="PF00155"/>
    </source>
</evidence>
<dbReference type="InParanoid" id="G5B3I9"/>
<protein>
    <submittedName>
        <fullName evidence="3">1-aminocyclopropane-1-carboxylate synthase-like protein 2</fullName>
    </submittedName>
</protein>
<name>G5B3I9_HETGA</name>
<evidence type="ECO:0000313" key="4">
    <source>
        <dbReference type="Proteomes" id="UP000006813"/>
    </source>
</evidence>
<keyword evidence="1" id="KW-0663">Pyridoxal phosphate</keyword>
<dbReference type="Pfam" id="PF00155">
    <property type="entry name" value="Aminotran_1_2"/>
    <property type="match status" value="1"/>
</dbReference>
<dbReference type="InterPro" id="IPR015421">
    <property type="entry name" value="PyrdxlP-dep_Trfase_major"/>
</dbReference>
<dbReference type="PRINTS" id="PR00753">
    <property type="entry name" value="ACCSYNTHASE"/>
</dbReference>
<dbReference type="FunCoup" id="G5B3I9">
    <property type="interactions" value="11"/>
</dbReference>
<dbReference type="Proteomes" id="UP000006813">
    <property type="component" value="Unassembled WGS sequence"/>
</dbReference>
<dbReference type="GO" id="GO:0006520">
    <property type="term" value="P:amino acid metabolic process"/>
    <property type="evidence" value="ECO:0007669"/>
    <property type="project" value="TreeGrafter"/>
</dbReference>